<evidence type="ECO:0000313" key="5">
    <source>
        <dbReference type="Proteomes" id="UP000626092"/>
    </source>
</evidence>
<reference evidence="4" key="1">
    <citation type="submission" date="2019-11" db="EMBL/GenBank/DDBJ databases">
        <authorList>
            <person name="Liu Y."/>
            <person name="Hou J."/>
            <person name="Li T.-Q."/>
            <person name="Guan C.-H."/>
            <person name="Wu X."/>
            <person name="Wu H.-Z."/>
            <person name="Ling F."/>
            <person name="Zhang R."/>
            <person name="Shi X.-G."/>
            <person name="Ren J.-P."/>
            <person name="Chen E.-F."/>
            <person name="Sun J.-M."/>
        </authorList>
    </citation>
    <scope>NUCLEOTIDE SEQUENCE</scope>
    <source>
        <strain evidence="4">Adult_tree_wgs_1</strain>
        <tissue evidence="4">Leaves</tissue>
    </source>
</reference>
<dbReference type="InterPro" id="IPR029466">
    <property type="entry name" value="NAM-associated_C"/>
</dbReference>
<name>A0A834GGR6_RHOSS</name>
<dbReference type="Pfam" id="PF14303">
    <property type="entry name" value="NAM-associated"/>
    <property type="match status" value="1"/>
</dbReference>
<dbReference type="EMBL" id="WJXA01000009">
    <property type="protein sequence ID" value="KAF7131969.1"/>
    <property type="molecule type" value="Genomic_DNA"/>
</dbReference>
<comment type="caution">
    <text evidence="4">The sequence shown here is derived from an EMBL/GenBank/DDBJ whole genome shotgun (WGS) entry which is preliminary data.</text>
</comment>
<dbReference type="Pfam" id="PF13966">
    <property type="entry name" value="zf-RVT"/>
    <property type="match status" value="1"/>
</dbReference>
<proteinExistence type="predicted"/>
<feature type="coiled-coil region" evidence="1">
    <location>
        <begin position="184"/>
        <end position="211"/>
    </location>
</feature>
<accession>A0A834GGR6</accession>
<evidence type="ECO:0000256" key="1">
    <source>
        <dbReference type="SAM" id="Coils"/>
    </source>
</evidence>
<evidence type="ECO:0008006" key="6">
    <source>
        <dbReference type="Google" id="ProtNLM"/>
    </source>
</evidence>
<evidence type="ECO:0000259" key="3">
    <source>
        <dbReference type="Pfam" id="PF14303"/>
    </source>
</evidence>
<dbReference type="InterPro" id="IPR026960">
    <property type="entry name" value="RVT-Znf"/>
</dbReference>
<evidence type="ECO:0000259" key="2">
    <source>
        <dbReference type="Pfam" id="PF13966"/>
    </source>
</evidence>
<feature type="domain" description="Reverse transcriptase zinc-binding" evidence="2">
    <location>
        <begin position="305"/>
        <end position="386"/>
    </location>
</feature>
<keyword evidence="1" id="KW-0175">Coiled coil</keyword>
<dbReference type="CDD" id="cd22265">
    <property type="entry name" value="UDM1_RNF168"/>
    <property type="match status" value="1"/>
</dbReference>
<dbReference type="PANTHER" id="PTHR45125">
    <property type="entry name" value="F21J9.4-RELATED"/>
    <property type="match status" value="1"/>
</dbReference>
<dbReference type="AlphaFoldDB" id="A0A834GGR6"/>
<dbReference type="OrthoDB" id="1937542at2759"/>
<dbReference type="PANTHER" id="PTHR45125:SF51">
    <property type="entry name" value="F21J9.4-RELATED"/>
    <property type="match status" value="1"/>
</dbReference>
<gene>
    <name evidence="4" type="ORF">RHSIM_Rhsim09G0057800</name>
</gene>
<protein>
    <recommendedName>
        <fullName evidence="6">Reverse transcriptase zinc-binding domain-containing protein</fullName>
    </recommendedName>
</protein>
<evidence type="ECO:0000313" key="4">
    <source>
        <dbReference type="EMBL" id="KAF7131969.1"/>
    </source>
</evidence>
<sequence>MDVRPDAYFTNLLQDGVILEDHSEREPQNEFGFTYANQHAQVFTQASQTPTQKGSTRLTIQLSINKFCGCLAGIEAKHKSGTNEEDKVYEANKSYKELHGGSFQFEHRWNILKYQPKWHVDVEKKKLKKNKTWIVLSSSTPELVDLRECDATFVDFERPIGILTDIEEEQKKMSNKKMDIIQQLHVQEQERHQLDKERLREEQERNAIKKEMLCMKQFEEEERIMLLDTSALPHGSAFHYPSVSRMLTAKVAHLSKGEKALSKFNLQETRRNAVSKEIIEHTPTTLVPNSGQSNSVVWLLNAHGFTIKSAWDSIREVKSSVTWWKVVWFKAHIPRWAIIQWLAFLGRLATKDRLQNWGMVPNTSCILCNASLESHLHLFFMCPYSSYILGQLLRICGYRRGLISLDHEIRWASQHKTGNGLQQSLYKMVLAASLYHIWLERNKRVFQGSQRDALSFVSVVKTDIRSCLSLWRKVKRSATNQRLCAMWNIFEAIFSTV</sequence>
<dbReference type="Proteomes" id="UP000626092">
    <property type="component" value="Unassembled WGS sequence"/>
</dbReference>
<keyword evidence="5" id="KW-1185">Reference proteome</keyword>
<organism evidence="4 5">
    <name type="scientific">Rhododendron simsii</name>
    <name type="common">Sims's rhododendron</name>
    <dbReference type="NCBI Taxonomy" id="118357"/>
    <lineage>
        <taxon>Eukaryota</taxon>
        <taxon>Viridiplantae</taxon>
        <taxon>Streptophyta</taxon>
        <taxon>Embryophyta</taxon>
        <taxon>Tracheophyta</taxon>
        <taxon>Spermatophyta</taxon>
        <taxon>Magnoliopsida</taxon>
        <taxon>eudicotyledons</taxon>
        <taxon>Gunneridae</taxon>
        <taxon>Pentapetalae</taxon>
        <taxon>asterids</taxon>
        <taxon>Ericales</taxon>
        <taxon>Ericaceae</taxon>
        <taxon>Ericoideae</taxon>
        <taxon>Rhodoreae</taxon>
        <taxon>Rhododendron</taxon>
    </lineage>
</organism>
<feature type="domain" description="No apical meristem-associated C-terminal" evidence="3">
    <location>
        <begin position="103"/>
        <end position="234"/>
    </location>
</feature>